<sequence length="168" mass="18616">MGTTKDLTSTKGIEKLREIANDAKICHLATGLDKRPISARPMSTLEVDDSGAIWFFSSISSGKNDEIEADPDVQLFYAQNSKSEYLSVFGHAEIVHDRQKIEALWTPIAKVWFTEGKNDPDISLIKVTPVDAHYWDTKSNKAVQLIKMFAGAITGKTMDDGVEGDIRL</sequence>
<feature type="domain" description="General stress protein FMN-binding split barrel" evidence="1">
    <location>
        <begin position="13"/>
        <end position="159"/>
    </location>
</feature>
<dbReference type="RefSeq" id="WP_112748800.1">
    <property type="nucleotide sequence ID" value="NZ_QMFY01000012.1"/>
</dbReference>
<gene>
    <name evidence="2" type="ORF">DQQ10_19915</name>
</gene>
<evidence type="ECO:0000313" key="2">
    <source>
        <dbReference type="EMBL" id="RAV99286.1"/>
    </source>
</evidence>
<dbReference type="OrthoDB" id="1432662at2"/>
<comment type="caution">
    <text evidence="2">The sequence shown here is derived from an EMBL/GenBank/DDBJ whole genome shotgun (WGS) entry which is preliminary data.</text>
</comment>
<evidence type="ECO:0000259" key="1">
    <source>
        <dbReference type="Pfam" id="PF16242"/>
    </source>
</evidence>
<dbReference type="InterPro" id="IPR038725">
    <property type="entry name" value="YdaG_split_barrel_FMN-bd"/>
</dbReference>
<dbReference type="SUPFAM" id="SSF50475">
    <property type="entry name" value="FMN-binding split barrel"/>
    <property type="match status" value="1"/>
</dbReference>
<dbReference type="InterPro" id="IPR052917">
    <property type="entry name" value="Stress-Dev_Protein"/>
</dbReference>
<keyword evidence="3" id="KW-1185">Reference proteome</keyword>
<organism evidence="2 3">
    <name type="scientific">Pseudochryseolinea flava</name>
    <dbReference type="NCBI Taxonomy" id="2059302"/>
    <lineage>
        <taxon>Bacteria</taxon>
        <taxon>Pseudomonadati</taxon>
        <taxon>Bacteroidota</taxon>
        <taxon>Cytophagia</taxon>
        <taxon>Cytophagales</taxon>
        <taxon>Fulvivirgaceae</taxon>
        <taxon>Pseudochryseolinea</taxon>
    </lineage>
</organism>
<protein>
    <submittedName>
        <fullName evidence="2">General stress protein</fullName>
    </submittedName>
</protein>
<name>A0A364Y071_9BACT</name>
<dbReference type="Gene3D" id="2.30.110.10">
    <property type="entry name" value="Electron Transport, Fmn-binding Protein, Chain A"/>
    <property type="match status" value="1"/>
</dbReference>
<dbReference type="InterPro" id="IPR012349">
    <property type="entry name" value="Split_barrel_FMN-bd"/>
</dbReference>
<reference evidence="2 3" key="1">
    <citation type="submission" date="2018-06" db="EMBL/GenBank/DDBJ databases">
        <title>Chryseolinea flavus sp. nov., a member of the phylum Bacteroidetes isolated from soil.</title>
        <authorList>
            <person name="Li Y."/>
            <person name="Wang J."/>
        </authorList>
    </citation>
    <scope>NUCLEOTIDE SEQUENCE [LARGE SCALE GENOMIC DNA]</scope>
    <source>
        <strain evidence="2 3">SDU1-6</strain>
    </source>
</reference>
<dbReference type="Pfam" id="PF16242">
    <property type="entry name" value="Pyrid_ox_like"/>
    <property type="match status" value="1"/>
</dbReference>
<dbReference type="PANTHER" id="PTHR34818:SF1">
    <property type="entry name" value="PROTEIN BLI-3"/>
    <property type="match status" value="1"/>
</dbReference>
<dbReference type="Proteomes" id="UP000251889">
    <property type="component" value="Unassembled WGS sequence"/>
</dbReference>
<dbReference type="PANTHER" id="PTHR34818">
    <property type="entry name" value="PROTEIN BLI-3"/>
    <property type="match status" value="1"/>
</dbReference>
<evidence type="ECO:0000313" key="3">
    <source>
        <dbReference type="Proteomes" id="UP000251889"/>
    </source>
</evidence>
<accession>A0A364Y071</accession>
<dbReference type="AlphaFoldDB" id="A0A364Y071"/>
<proteinExistence type="predicted"/>
<dbReference type="EMBL" id="QMFY01000012">
    <property type="protein sequence ID" value="RAV99286.1"/>
    <property type="molecule type" value="Genomic_DNA"/>
</dbReference>